<comment type="caution">
    <text evidence="1">The sequence shown here is derived from an EMBL/GenBank/DDBJ whole genome shotgun (WGS) entry which is preliminary data.</text>
</comment>
<organism evidence="1 2">
    <name type="scientific">Candidatus Roizmanbacteria bacterium RIFCSPLOWO2_01_FULL_37_16</name>
    <dbReference type="NCBI Taxonomy" id="1802058"/>
    <lineage>
        <taxon>Bacteria</taxon>
        <taxon>Candidatus Roizmaniibacteriota</taxon>
    </lineage>
</organism>
<evidence type="ECO:0000313" key="1">
    <source>
        <dbReference type="EMBL" id="OGK45404.1"/>
    </source>
</evidence>
<dbReference type="Proteomes" id="UP000178040">
    <property type="component" value="Unassembled WGS sequence"/>
</dbReference>
<dbReference type="AlphaFoldDB" id="A0A1F7IPW5"/>
<gene>
    <name evidence="1" type="ORF">A3B40_02780</name>
</gene>
<evidence type="ECO:0000313" key="2">
    <source>
        <dbReference type="Proteomes" id="UP000178040"/>
    </source>
</evidence>
<accession>A0A1F7IPW5</accession>
<proteinExistence type="predicted"/>
<reference evidence="1 2" key="1">
    <citation type="journal article" date="2016" name="Nat. Commun.">
        <title>Thousands of microbial genomes shed light on interconnected biogeochemical processes in an aquifer system.</title>
        <authorList>
            <person name="Anantharaman K."/>
            <person name="Brown C.T."/>
            <person name="Hug L.A."/>
            <person name="Sharon I."/>
            <person name="Castelle C.J."/>
            <person name="Probst A.J."/>
            <person name="Thomas B.C."/>
            <person name="Singh A."/>
            <person name="Wilkins M.J."/>
            <person name="Karaoz U."/>
            <person name="Brodie E.L."/>
            <person name="Williams K.H."/>
            <person name="Hubbard S.S."/>
            <person name="Banfield J.F."/>
        </authorList>
    </citation>
    <scope>NUCLEOTIDE SEQUENCE [LARGE SCALE GENOMIC DNA]</scope>
</reference>
<protein>
    <submittedName>
        <fullName evidence="1">Uncharacterized protein</fullName>
    </submittedName>
</protein>
<sequence length="70" mass="8403">MAGKLFIYIEQTDKILVLKEDMEDIKFNTRIVLKKGEWKVVEDFLLLLKSLYSLLPLDKNIFYPIFNNRH</sequence>
<dbReference type="EMBL" id="MGAI01000009">
    <property type="protein sequence ID" value="OGK45404.1"/>
    <property type="molecule type" value="Genomic_DNA"/>
</dbReference>
<name>A0A1F7IPW5_9BACT</name>